<evidence type="ECO:0000313" key="2">
    <source>
        <dbReference type="Proteomes" id="UP000288983"/>
    </source>
</evidence>
<reference evidence="1 2" key="1">
    <citation type="submission" date="2018-06" db="EMBL/GenBank/DDBJ databases">
        <title>Bacteria isolated from soil of Wuhan.</title>
        <authorList>
            <person name="Wei X."/>
            <person name="Chunhua H."/>
        </authorList>
    </citation>
    <scope>NUCLEOTIDE SEQUENCE [LARGE SCALE GENOMIC DNA]</scope>
    <source>
        <strain evidence="2">xwS2</strain>
    </source>
</reference>
<sequence length="73" mass="7278">MATPFESIQQLIKTMNGSSSISTEMKAAAAEGLGYAGGADARAALIRVINGSSSIAVEVKTAAAKALGHAASR</sequence>
<dbReference type="RefSeq" id="WP_128324691.1">
    <property type="nucleotide sequence ID" value="NZ_QJRG01000047.1"/>
</dbReference>
<evidence type="ECO:0000313" key="1">
    <source>
        <dbReference type="EMBL" id="RWU21091.1"/>
    </source>
</evidence>
<accession>A0A443ZPQ1</accession>
<gene>
    <name evidence="1" type="ORF">DM813_17970</name>
</gene>
<dbReference type="AlphaFoldDB" id="A0A443ZPQ1"/>
<dbReference type="Gene3D" id="1.25.10.10">
    <property type="entry name" value="Leucine-rich Repeat Variant"/>
    <property type="match status" value="1"/>
</dbReference>
<name>A0A443ZPQ1_9PSED</name>
<protein>
    <recommendedName>
        <fullName evidence="3">HEAT repeat domain-containing protein</fullName>
    </recommendedName>
</protein>
<dbReference type="InterPro" id="IPR011989">
    <property type="entry name" value="ARM-like"/>
</dbReference>
<proteinExistence type="predicted"/>
<dbReference type="Proteomes" id="UP000288983">
    <property type="component" value="Unassembled WGS sequence"/>
</dbReference>
<evidence type="ECO:0008006" key="3">
    <source>
        <dbReference type="Google" id="ProtNLM"/>
    </source>
</evidence>
<organism evidence="1 2">
    <name type="scientific">Pseudomonas alkylphenolica</name>
    <dbReference type="NCBI Taxonomy" id="237609"/>
    <lineage>
        <taxon>Bacteria</taxon>
        <taxon>Pseudomonadati</taxon>
        <taxon>Pseudomonadota</taxon>
        <taxon>Gammaproteobacteria</taxon>
        <taxon>Pseudomonadales</taxon>
        <taxon>Pseudomonadaceae</taxon>
        <taxon>Pseudomonas</taxon>
    </lineage>
</organism>
<dbReference type="EMBL" id="QJRG01000047">
    <property type="protein sequence ID" value="RWU21091.1"/>
    <property type="molecule type" value="Genomic_DNA"/>
</dbReference>
<comment type="caution">
    <text evidence="1">The sequence shown here is derived from an EMBL/GenBank/DDBJ whole genome shotgun (WGS) entry which is preliminary data.</text>
</comment>